<protein>
    <submittedName>
        <fullName evidence="2">Uncharacterized protein</fullName>
    </submittedName>
</protein>
<evidence type="ECO:0000313" key="3">
    <source>
        <dbReference type="Proteomes" id="UP001307608"/>
    </source>
</evidence>
<keyword evidence="1" id="KW-0472">Membrane</keyword>
<evidence type="ECO:0000256" key="1">
    <source>
        <dbReference type="SAM" id="Phobius"/>
    </source>
</evidence>
<evidence type="ECO:0000313" key="2">
    <source>
        <dbReference type="EMBL" id="BDX01699.1"/>
    </source>
</evidence>
<keyword evidence="1" id="KW-0812">Transmembrane</keyword>
<keyword evidence="1" id="KW-1133">Transmembrane helix</keyword>
<dbReference type="Proteomes" id="UP001307608">
    <property type="component" value="Chromosome"/>
</dbReference>
<sequence length="77" mass="8957">MRVGRRQALNKEKPHPAMQGGVFSLWANIYFSFVLLTPTLFCFYWNILRITPNFIHKKSPANAELMFKSNYLSCVVC</sequence>
<keyword evidence="3" id="KW-1185">Reference proteome</keyword>
<proteinExistence type="predicted"/>
<organism evidence="2 3">
    <name type="scientific">Marinomonas pontica</name>
    <dbReference type="NCBI Taxonomy" id="264739"/>
    <lineage>
        <taxon>Bacteria</taxon>
        <taxon>Pseudomonadati</taxon>
        <taxon>Pseudomonadota</taxon>
        <taxon>Gammaproteobacteria</taxon>
        <taxon>Oceanospirillales</taxon>
        <taxon>Oceanospirillaceae</taxon>
        <taxon>Marinomonas</taxon>
    </lineage>
</organism>
<feature type="transmembrane region" description="Helical" evidence="1">
    <location>
        <begin position="25"/>
        <end position="48"/>
    </location>
</feature>
<gene>
    <name evidence="2" type="ORF">MACH16_04470</name>
</gene>
<name>A0ABM8F9M9_9GAMM</name>
<reference evidence="2 3" key="1">
    <citation type="submission" date="2023-01" db="EMBL/GenBank/DDBJ databases">
        <title>Complete genome sequence of Marinomonas pontica strain 200518_36.</title>
        <authorList>
            <person name="Ueki S."/>
            <person name="Gajardo G."/>
            <person name="Maruyama F."/>
        </authorList>
    </citation>
    <scope>NUCLEOTIDE SEQUENCE [LARGE SCALE GENOMIC DNA]</scope>
    <source>
        <strain evidence="2 3">200518_36</strain>
    </source>
</reference>
<accession>A0ABM8F9M9</accession>
<dbReference type="EMBL" id="AP027271">
    <property type="protein sequence ID" value="BDX01699.1"/>
    <property type="molecule type" value="Genomic_DNA"/>
</dbReference>